<accession>A0ABU5ES44</accession>
<protein>
    <recommendedName>
        <fullName evidence="4">RING-type E3 ubiquitin transferase</fullName>
    </recommendedName>
</protein>
<sequence length="487" mass="53767">MAQKIPIREPKAEVLFALLAVFSLVSGVIMSLAVHLDNSSRGRIGLVTTAIVVGGFAVGWRLARRGRRWLTDTGSGFVYHSVNGAIKFDDHEVVGIGSHVLLEYASGVPVSAARVAVIATNNPVLPQIEVRYSFEPEADPLGFLFDRLGGQVRQESLATFAAGGEIRGSGWRLNADGLYVRAAGSERKIPFAHLVTAEVIDRHACVWGRSAPEPLVRVPEESLNAAILVEIIGTSDFEPELKSGFGRLLFERERRWSPSSLLLWWLGTLMLLGMGGTALINSRATGTLAFGAIASFLGVALSLYWFASRRTVLRAYANGLRVAQPLAEREVCFDEVISFAYSVVRQHVTTNHVTSYVGTFVVFRLWLRDRGTFCYEFSTTTRDRAVEMIRDRLARRLAAEWRRQVFDKKLRAWCSGVTFTYKGLSVPGRHGFVPYKQIAGWAVHDGICCVRGTDGTELATLLCSEPDFYPGLNLLDQLIAPKKEDES</sequence>
<feature type="transmembrane region" description="Helical" evidence="1">
    <location>
        <begin position="286"/>
        <end position="307"/>
    </location>
</feature>
<evidence type="ECO:0000313" key="2">
    <source>
        <dbReference type="EMBL" id="MDY3557798.1"/>
    </source>
</evidence>
<evidence type="ECO:0000256" key="1">
    <source>
        <dbReference type="SAM" id="Phobius"/>
    </source>
</evidence>
<name>A0ABU5ES44_9BACT</name>
<feature type="transmembrane region" description="Helical" evidence="1">
    <location>
        <begin position="12"/>
        <end position="36"/>
    </location>
</feature>
<keyword evidence="1" id="KW-0812">Transmembrane</keyword>
<evidence type="ECO:0008006" key="4">
    <source>
        <dbReference type="Google" id="ProtNLM"/>
    </source>
</evidence>
<comment type="caution">
    <text evidence="2">The sequence shown here is derived from an EMBL/GenBank/DDBJ whole genome shotgun (WGS) entry which is preliminary data.</text>
</comment>
<proteinExistence type="predicted"/>
<reference evidence="3" key="1">
    <citation type="journal article" date="2023" name="Mar. Drugs">
        <title>Gemmata algarum, a Novel Planctomycete Isolated from an Algal Mat, Displays Antimicrobial Activity.</title>
        <authorList>
            <person name="Kumar G."/>
            <person name="Kallscheuer N."/>
            <person name="Kashif M."/>
            <person name="Ahamad S."/>
            <person name="Jagadeeshwari U."/>
            <person name="Pannikurungottu S."/>
            <person name="Haufschild T."/>
            <person name="Kabuu M."/>
            <person name="Sasikala C."/>
            <person name="Jogler C."/>
            <person name="Ramana C."/>
        </authorList>
    </citation>
    <scope>NUCLEOTIDE SEQUENCE [LARGE SCALE GENOMIC DNA]</scope>
    <source>
        <strain evidence="3">JC673</strain>
    </source>
</reference>
<keyword evidence="1" id="KW-0472">Membrane</keyword>
<gene>
    <name evidence="2" type="ORF">R5W23_003063</name>
</gene>
<dbReference type="Proteomes" id="UP001272242">
    <property type="component" value="Unassembled WGS sequence"/>
</dbReference>
<keyword evidence="3" id="KW-1185">Reference proteome</keyword>
<feature type="transmembrane region" description="Helical" evidence="1">
    <location>
        <begin position="261"/>
        <end position="280"/>
    </location>
</feature>
<dbReference type="EMBL" id="JAXBLV010000002">
    <property type="protein sequence ID" value="MDY3557798.1"/>
    <property type="molecule type" value="Genomic_DNA"/>
</dbReference>
<organism evidence="2 3">
    <name type="scientific">Gemmata algarum</name>
    <dbReference type="NCBI Taxonomy" id="2975278"/>
    <lineage>
        <taxon>Bacteria</taxon>
        <taxon>Pseudomonadati</taxon>
        <taxon>Planctomycetota</taxon>
        <taxon>Planctomycetia</taxon>
        <taxon>Gemmatales</taxon>
        <taxon>Gemmataceae</taxon>
        <taxon>Gemmata</taxon>
    </lineage>
</organism>
<feature type="transmembrane region" description="Helical" evidence="1">
    <location>
        <begin position="42"/>
        <end position="63"/>
    </location>
</feature>
<keyword evidence="1" id="KW-1133">Transmembrane helix</keyword>
<evidence type="ECO:0000313" key="3">
    <source>
        <dbReference type="Proteomes" id="UP001272242"/>
    </source>
</evidence>